<keyword evidence="3" id="KW-1185">Reference proteome</keyword>
<name>A0A2T0SKU5_9PSEU</name>
<dbReference type="AlphaFoldDB" id="A0A2T0SKU5"/>
<comment type="caution">
    <text evidence="2">The sequence shown here is derived from an EMBL/GenBank/DDBJ whole genome shotgun (WGS) entry which is preliminary data.</text>
</comment>
<dbReference type="EMBL" id="PVTF01000018">
    <property type="protein sequence ID" value="PRY34015.1"/>
    <property type="molecule type" value="Genomic_DNA"/>
</dbReference>
<evidence type="ECO:0000313" key="2">
    <source>
        <dbReference type="EMBL" id="PRY34015.1"/>
    </source>
</evidence>
<feature type="region of interest" description="Disordered" evidence="1">
    <location>
        <begin position="91"/>
        <end position="121"/>
    </location>
</feature>
<evidence type="ECO:0000313" key="3">
    <source>
        <dbReference type="Proteomes" id="UP000239494"/>
    </source>
</evidence>
<reference evidence="2 3" key="1">
    <citation type="submission" date="2018-03" db="EMBL/GenBank/DDBJ databases">
        <title>Genomic Encyclopedia of Archaeal and Bacterial Type Strains, Phase II (KMG-II): from individual species to whole genera.</title>
        <authorList>
            <person name="Goeker M."/>
        </authorList>
    </citation>
    <scope>NUCLEOTIDE SEQUENCE [LARGE SCALE GENOMIC DNA]</scope>
    <source>
        <strain evidence="2 3">DSM 44720</strain>
    </source>
</reference>
<sequence length="121" mass="12900">MNPVADDKTAKLVEELRLLIDVAAERAQPWLQKVATAGEATGEHTPQTCGWCPLCNGAALLRGDRSELASKAAEHVSGLLTVLRMALGEPAAAAPPEPAAEEPRVQHIQVVRRRSDQGSQC</sequence>
<accession>A0A2T0SKU5</accession>
<dbReference type="OrthoDB" id="5196858at2"/>
<organism evidence="2 3">
    <name type="scientific">Umezawaea tangerina</name>
    <dbReference type="NCBI Taxonomy" id="84725"/>
    <lineage>
        <taxon>Bacteria</taxon>
        <taxon>Bacillati</taxon>
        <taxon>Actinomycetota</taxon>
        <taxon>Actinomycetes</taxon>
        <taxon>Pseudonocardiales</taxon>
        <taxon>Pseudonocardiaceae</taxon>
        <taxon>Umezawaea</taxon>
    </lineage>
</organism>
<protein>
    <submittedName>
        <fullName evidence="2">Uncharacterized protein</fullName>
    </submittedName>
</protein>
<proteinExistence type="predicted"/>
<dbReference type="Proteomes" id="UP000239494">
    <property type="component" value="Unassembled WGS sequence"/>
</dbReference>
<gene>
    <name evidence="2" type="ORF">CLV43_11841</name>
</gene>
<evidence type="ECO:0000256" key="1">
    <source>
        <dbReference type="SAM" id="MobiDB-lite"/>
    </source>
</evidence>